<dbReference type="EMBL" id="JAATEJ010000009">
    <property type="protein sequence ID" value="NJP44555.1"/>
    <property type="molecule type" value="Genomic_DNA"/>
</dbReference>
<evidence type="ECO:0000256" key="1">
    <source>
        <dbReference type="SAM" id="MobiDB-lite"/>
    </source>
</evidence>
<evidence type="ECO:0008006" key="4">
    <source>
        <dbReference type="Google" id="ProtNLM"/>
    </source>
</evidence>
<organism evidence="2 3">
    <name type="scientific">Actinacidiphila epipremni</name>
    <dbReference type="NCBI Taxonomy" id="2053013"/>
    <lineage>
        <taxon>Bacteria</taxon>
        <taxon>Bacillati</taxon>
        <taxon>Actinomycetota</taxon>
        <taxon>Actinomycetes</taxon>
        <taxon>Kitasatosporales</taxon>
        <taxon>Streptomycetaceae</taxon>
        <taxon>Actinacidiphila</taxon>
    </lineage>
</organism>
<keyword evidence="3" id="KW-1185">Reference proteome</keyword>
<feature type="compositionally biased region" description="Low complexity" evidence="1">
    <location>
        <begin position="320"/>
        <end position="343"/>
    </location>
</feature>
<name>A0ABX0ZL28_9ACTN</name>
<dbReference type="Proteomes" id="UP000734511">
    <property type="component" value="Unassembled WGS sequence"/>
</dbReference>
<evidence type="ECO:0000313" key="3">
    <source>
        <dbReference type="Proteomes" id="UP000734511"/>
    </source>
</evidence>
<reference evidence="2 3" key="1">
    <citation type="submission" date="2020-03" db="EMBL/GenBank/DDBJ databases">
        <title>WGS of actinomycetes isolated from Thailand.</title>
        <authorList>
            <person name="Thawai C."/>
        </authorList>
    </citation>
    <scope>NUCLEOTIDE SEQUENCE [LARGE SCALE GENOMIC DNA]</scope>
    <source>
        <strain evidence="2 3">PRB2-1</strain>
    </source>
</reference>
<gene>
    <name evidence="2" type="ORF">HCN08_14300</name>
</gene>
<comment type="caution">
    <text evidence="2">The sequence shown here is derived from an EMBL/GenBank/DDBJ whole genome shotgun (WGS) entry which is preliminary data.</text>
</comment>
<sequence>MEPLRPGEPAQVGPYPLVGRLGTGPLGEQYAGRGPDGRPVTVTLVMPQLAGDPVFRAVFRRDVAAARRVGGPFVLPVDADTESPAPWLATGVPEAPTLASAVAGSGPLPPHVLRDLAVALAGAMGAVLASGGALFGLEPAHVVLTPEGPRLAAYGVTGPARGPHAAPGGIRTEADAVYTLGALLHFAATGRPPAPAAGGWQQGPPPPVPVPDPVLGQAIAECLAPRAAGRPSLRGLVERLGGVGPGGVPAAGLIPRQRWWRTGAGQAAALVAVLALVTGVALATDGSGDDFGGKPAAQASAPGLPDLNGLLPSDKGPGADGSSTDGGDSGSDSGSSDGSSSGSGSSGGSDLPGDEPSADPIAAAAVGDCFTNSGTAASPQLAATYCGPQTFKAVAVLRGTTDTHQCDSVAEDDWNVSYPSRGVLLCLSYQYDHGTAYHAKNGTCVYGSSASSDWDQLDCQTGAFTVIARYTGTLSSDRCKSLRNDDWSEHFGVTGRTDLDVTLCLSMVYPDDAGHAVQNQCMKFTGTYAKPVMHAVSCAKANVIVTGRTSKYNDKKFCGNDAWTTWKPNDYPGLAYTMCYRQR</sequence>
<accession>A0ABX0ZL28</accession>
<feature type="region of interest" description="Disordered" evidence="1">
    <location>
        <begin position="293"/>
        <end position="358"/>
    </location>
</feature>
<evidence type="ECO:0000313" key="2">
    <source>
        <dbReference type="EMBL" id="NJP44555.1"/>
    </source>
</evidence>
<dbReference type="Gene3D" id="1.10.510.10">
    <property type="entry name" value="Transferase(Phosphotransferase) domain 1"/>
    <property type="match status" value="1"/>
</dbReference>
<protein>
    <recommendedName>
        <fullName evidence="4">Protein kinase domain-containing protein</fullName>
    </recommendedName>
</protein>
<dbReference type="RefSeq" id="WP_167983416.1">
    <property type="nucleotide sequence ID" value="NZ_JAATEJ010000009.1"/>
</dbReference>
<dbReference type="SUPFAM" id="SSF56112">
    <property type="entry name" value="Protein kinase-like (PK-like)"/>
    <property type="match status" value="1"/>
</dbReference>
<dbReference type="InterPro" id="IPR011009">
    <property type="entry name" value="Kinase-like_dom_sf"/>
</dbReference>
<dbReference type="Gene3D" id="3.30.200.20">
    <property type="entry name" value="Phosphorylase Kinase, domain 1"/>
    <property type="match status" value="1"/>
</dbReference>
<proteinExistence type="predicted"/>